<feature type="domain" description="Mon2/Sec7/BIG1-like HDS" evidence="3">
    <location>
        <begin position="707"/>
        <end position="784"/>
    </location>
</feature>
<dbReference type="InterPro" id="IPR015403">
    <property type="entry name" value="Mon2/Sec7/BIG1-like_HDS"/>
</dbReference>
<gene>
    <name evidence="7" type="ORF">PSACC_03569</name>
</gene>
<protein>
    <submittedName>
        <fullName evidence="7">Uncharacterized protein</fullName>
    </submittedName>
</protein>
<accession>A0A2H9TFV3</accession>
<dbReference type="InterPro" id="IPR011989">
    <property type="entry name" value="ARM-like"/>
</dbReference>
<dbReference type="SUPFAM" id="SSF48371">
    <property type="entry name" value="ARM repeat"/>
    <property type="match status" value="1"/>
</dbReference>
<name>A0A2H9TFV3_9FUNG</name>
<dbReference type="Pfam" id="PF16206">
    <property type="entry name" value="Mon2_C"/>
    <property type="match status" value="3"/>
</dbReference>
<dbReference type="EMBL" id="MTSL01000213">
    <property type="protein sequence ID" value="PJF16605.1"/>
    <property type="molecule type" value="Genomic_DNA"/>
</dbReference>
<dbReference type="InterPro" id="IPR032629">
    <property type="entry name" value="DCB_dom"/>
</dbReference>
<evidence type="ECO:0000259" key="6">
    <source>
        <dbReference type="Pfam" id="PF16213"/>
    </source>
</evidence>
<evidence type="ECO:0000313" key="7">
    <source>
        <dbReference type="EMBL" id="PJF16605.1"/>
    </source>
</evidence>
<keyword evidence="8" id="KW-1185">Reference proteome</keyword>
<dbReference type="STRING" id="1246581.A0A2H9TFV3"/>
<dbReference type="Proteomes" id="UP000240830">
    <property type="component" value="Unassembled WGS sequence"/>
</dbReference>
<feature type="domain" description="Mon2/Sec7/BIG1-like HUS" evidence="4">
    <location>
        <begin position="198"/>
        <end position="336"/>
    </location>
</feature>
<evidence type="ECO:0000256" key="1">
    <source>
        <dbReference type="ARBA" id="ARBA00022448"/>
    </source>
</evidence>
<feature type="domain" description="Mon2 C-terminal" evidence="5">
    <location>
        <begin position="790"/>
        <end position="838"/>
    </location>
</feature>
<dbReference type="GO" id="GO:0015031">
    <property type="term" value="P:protein transport"/>
    <property type="evidence" value="ECO:0007669"/>
    <property type="project" value="UniProtKB-KW"/>
</dbReference>
<comment type="caution">
    <text evidence="7">The sequence shown here is derived from an EMBL/GenBank/DDBJ whole genome shotgun (WGS) entry which is preliminary data.</text>
</comment>
<keyword evidence="2" id="KW-0653">Protein transport</keyword>
<evidence type="ECO:0000313" key="8">
    <source>
        <dbReference type="Proteomes" id="UP000240830"/>
    </source>
</evidence>
<keyword evidence="1" id="KW-0813">Transport</keyword>
<dbReference type="Pfam" id="PF12783">
    <property type="entry name" value="Sec7-like_HUS"/>
    <property type="match status" value="1"/>
</dbReference>
<dbReference type="PANTHER" id="PTHR34199:SF4">
    <property type="entry name" value="ARM REPEAT SUPERFAMILY PROTEIN"/>
    <property type="match status" value="1"/>
</dbReference>
<feature type="domain" description="Mon2/Sec7/BIG1-like dimerisation and cyclophilin-binding" evidence="6">
    <location>
        <begin position="3"/>
        <end position="169"/>
    </location>
</feature>
<dbReference type="InterPro" id="IPR032691">
    <property type="entry name" value="Mon2/Sec7/BIG1-like_HUS"/>
</dbReference>
<evidence type="ECO:0000256" key="2">
    <source>
        <dbReference type="ARBA" id="ARBA00022927"/>
    </source>
</evidence>
<proteinExistence type="predicted"/>
<dbReference type="Pfam" id="PF16213">
    <property type="entry name" value="DCB"/>
    <property type="match status" value="1"/>
</dbReference>
<evidence type="ECO:0000259" key="5">
    <source>
        <dbReference type="Pfam" id="PF16206"/>
    </source>
</evidence>
<feature type="domain" description="Mon2 C-terminal" evidence="5">
    <location>
        <begin position="842"/>
        <end position="973"/>
    </location>
</feature>
<dbReference type="InterPro" id="IPR032817">
    <property type="entry name" value="Mon2_C"/>
</dbReference>
<dbReference type="InterPro" id="IPR016024">
    <property type="entry name" value="ARM-type_fold"/>
</dbReference>
<organism evidence="7 8">
    <name type="scientific">Paramicrosporidium saccamoebae</name>
    <dbReference type="NCBI Taxonomy" id="1246581"/>
    <lineage>
        <taxon>Eukaryota</taxon>
        <taxon>Fungi</taxon>
        <taxon>Fungi incertae sedis</taxon>
        <taxon>Cryptomycota</taxon>
        <taxon>Cryptomycota incertae sedis</taxon>
        <taxon>Paramicrosporidium</taxon>
    </lineage>
</organism>
<sequence>MASLLAFMQSELTTISQETRRKCPEVKTVPPENFNVSTGNLPQVLAEQVNVARVLELASTCSQAARLMSHIVALLHRLVAHAALPASALPVVLTVLDRTVGQTDDVQLRALQCVMPLLTHYTCQGEDLFKAYEICFKLQACRSPTVINAAVAIIRQLVIWLFERVVEEDGEPVLDEQVTLVTIAVYNGEKASLRPISADAYIIMQDICLLVVDEPPLKLPLKSLNKSFGLELIESVLLYNSRVMRRHQVFASLIREKVCPMVLKKLTERSDFSQTCRLWKVVSALIREFYDIFATETEIFVSCAVRLLEESDVPWERALVLETFREILGDPGLVSHMEIACRQGQIESKLLPDLFISINNLILGTGVRLHGIEMIYSQVSLKVSISQQLEKIHPPTVNDSYLVLVASECISGFLHYFLEEIRPHCTDGKKYVPLDETSDIIMMGRRLLDVLWATILKSQSMMLSTCRLDGEWQGKIIDALMDLVRLESVLGFKEAQSATLEELLDIALPEYRISTSQGSSKTVSAVPSPNMSNGSLLVSDANLSMSVMLLNVGWEIGELLDDAWLYILHVVHGTDQFNVIKVRRTAEAGSIGMDRMGEIADLCRRIMESSRTLSNEAFMYFLRSLCQLGCQITGNVTALFPAQKLKQVALLNVERFIKHDTVAAASWELLIGQLEQILNTSDVTLRGLGCETVSLLTTQFSTTVPIEQFNIALQQRLLGALERFYGSATWAEVHKTVLESLLKLLQHLGPHITEGWPIVFRVLSKATESTDVSLPIVRSAFSSAKLICAEFLPTLPRSSISETVSVLSHFARISEDLNISLTAIGLLWDVADHVRRSGDDEDLWLLILKQLVGLSRDARPEVRNSAIQTMIRAIEIGGVSLKTEEWKRILLDNLDPLLEMPNGQIVKSTPALSTTDKDLDLTHHSRDTGEKQWNETFLLIIQGTTQLYCKFLPVLSQSDEFEQQHWGKLLGLFSDFCGKSSELTTASIACLARLVSEGGVPSTNLWRAAWNCWCEIGGTMQSTSTCYTQDSLLKFVRILPPIMGLLQTQDDTDWLNASFNALDNALQSPTPEDHVKDVESLTELQRTVLEIVDTLLDYDGAHQQARPLYLRKLAGWMGWLHELTDVEMTTTTSVRRSRIGTGTSLRQGAGGKVSYIALVTVVLERLRIRTADWSSDVTLHTEGAYVVVIQALGRLMTLKYRAPTGPGPVALWKLATKTLNSVLLAILPTYASDNAWPVVVTLMENVLDVSKTQVPAALALDQLDADEDFDVTQVLFVRDSLLPLMGNVAPSLIERLLVALEQTSRLYTDLSDASHPSSPSTMTVSIQPVIKEKLAITCLHALFSICTDRSTPGQALPAHSRASFTLPSSLIALPSAILHAALPILLARCQDVMQRYTRDKTLLGRMPFPRVRQDEMIYVLSALNELLLPPGLASESTGTRRMLLDTRRGHLFYLYAELCECLRLEDPPVVSLVQQSFCLLGLELNLINS</sequence>
<dbReference type="Pfam" id="PF09324">
    <property type="entry name" value="Sec7-like_HDS"/>
    <property type="match status" value="1"/>
</dbReference>
<dbReference type="OrthoDB" id="294853at2759"/>
<dbReference type="GO" id="GO:0005794">
    <property type="term" value="C:Golgi apparatus"/>
    <property type="evidence" value="ECO:0007669"/>
    <property type="project" value="UniProtKB-ARBA"/>
</dbReference>
<dbReference type="PANTHER" id="PTHR34199">
    <property type="entry name" value="NUMOD3 MOTIF FAMILY PROTEIN, EXPRESSED"/>
    <property type="match status" value="1"/>
</dbReference>
<dbReference type="Gene3D" id="1.25.10.10">
    <property type="entry name" value="Leucine-rich Repeat Variant"/>
    <property type="match status" value="1"/>
</dbReference>
<evidence type="ECO:0000259" key="4">
    <source>
        <dbReference type="Pfam" id="PF12783"/>
    </source>
</evidence>
<feature type="domain" description="Mon2 C-terminal" evidence="5">
    <location>
        <begin position="1182"/>
        <end position="1470"/>
    </location>
</feature>
<evidence type="ECO:0000259" key="3">
    <source>
        <dbReference type="Pfam" id="PF09324"/>
    </source>
</evidence>
<reference evidence="7 8" key="1">
    <citation type="submission" date="2016-10" db="EMBL/GenBank/DDBJ databases">
        <title>The genome of Paramicrosporidium saccamoebae is the missing link in understanding Cryptomycota and Microsporidia evolution.</title>
        <authorList>
            <person name="Quandt C.A."/>
            <person name="Beaudet D."/>
            <person name="Corsaro D."/>
            <person name="Michel R."/>
            <person name="Corradi N."/>
            <person name="James T."/>
        </authorList>
    </citation>
    <scope>NUCLEOTIDE SEQUENCE [LARGE SCALE GENOMIC DNA]</scope>
    <source>
        <strain evidence="7 8">KSL3</strain>
    </source>
</reference>